<dbReference type="UniPathway" id="UPA00059">
    <property type="reaction ID" value="UER00105"/>
</dbReference>
<keyword evidence="5" id="KW-0560">Oxidoreductase</keyword>
<dbReference type="GO" id="GO:0051539">
    <property type="term" value="F:4 iron, 4 sulfur cluster binding"/>
    <property type="evidence" value="ECO:0007669"/>
    <property type="project" value="UniProtKB-UniRule"/>
</dbReference>
<keyword evidence="1 5" id="KW-0004">4Fe-4S</keyword>
<reference evidence="6 7" key="1">
    <citation type="journal article" date="2013" name="Genome Announc.">
        <title>Draft Genome of the Marine Gammaproteobacterium Halomonas titanicae.</title>
        <authorList>
            <person name="Sanchez-Porro C."/>
            <person name="de la Haba R.R."/>
            <person name="Cruz-Hernandez N."/>
            <person name="Gonzalez J.M."/>
            <person name="Reyes-Guirao C."/>
            <person name="Navarro-Sampedro L."/>
            <person name="Carballo M."/>
            <person name="Ventosa A."/>
        </authorList>
    </citation>
    <scope>NUCLEOTIDE SEQUENCE [LARGE SCALE GENOMIC DNA]</scope>
    <source>
        <strain evidence="6 7">BH1</strain>
    </source>
</reference>
<dbReference type="UniPathway" id="UPA00056">
    <property type="reaction ID" value="UER00097"/>
</dbReference>
<feature type="binding site" evidence="5">
    <location>
        <position position="29"/>
    </location>
    <ligand>
        <name>[4Fe-4S] cluster</name>
        <dbReference type="ChEBI" id="CHEBI:49883"/>
    </ligand>
</feature>
<feature type="binding site" evidence="5">
    <location>
        <position position="245"/>
    </location>
    <ligand>
        <name>(2E)-4-hydroxy-3-methylbut-2-enyl diphosphate</name>
        <dbReference type="ChEBI" id="CHEBI:128753"/>
    </ligand>
</feature>
<evidence type="ECO:0000256" key="4">
    <source>
        <dbReference type="ARBA" id="ARBA00023014"/>
    </source>
</evidence>
<comment type="catalytic activity">
    <reaction evidence="5">
        <text>isopentenyl diphosphate + 2 oxidized [2Fe-2S]-[ferredoxin] + H2O = (2E)-4-hydroxy-3-methylbut-2-enyl diphosphate + 2 reduced [2Fe-2S]-[ferredoxin] + 2 H(+)</text>
        <dbReference type="Rhea" id="RHEA:24488"/>
        <dbReference type="Rhea" id="RHEA-COMP:10000"/>
        <dbReference type="Rhea" id="RHEA-COMP:10001"/>
        <dbReference type="ChEBI" id="CHEBI:15377"/>
        <dbReference type="ChEBI" id="CHEBI:15378"/>
        <dbReference type="ChEBI" id="CHEBI:33737"/>
        <dbReference type="ChEBI" id="CHEBI:33738"/>
        <dbReference type="ChEBI" id="CHEBI:128753"/>
        <dbReference type="ChEBI" id="CHEBI:128769"/>
        <dbReference type="EC" id="1.17.7.4"/>
    </reaction>
</comment>
<dbReference type="Gene3D" id="3.40.1010.20">
    <property type="entry name" value="4-hydroxy-3-methylbut-2-enyl diphosphate reductase, catalytic domain"/>
    <property type="match status" value="2"/>
</dbReference>
<keyword evidence="2 5" id="KW-0479">Metal-binding</keyword>
<dbReference type="EMBL" id="AOPO01000007">
    <property type="protein sequence ID" value="ELY21289.1"/>
    <property type="molecule type" value="Genomic_DNA"/>
</dbReference>
<evidence type="ECO:0000256" key="5">
    <source>
        <dbReference type="HAMAP-Rule" id="MF_00191"/>
    </source>
</evidence>
<comment type="caution">
    <text evidence="6">The sequence shown here is derived from an EMBL/GenBank/DDBJ whole genome shotgun (WGS) entry which is preliminary data.</text>
</comment>
<comment type="pathway">
    <text evidence="5">Isoprenoid biosynthesis; dimethylallyl diphosphate biosynthesis; dimethylallyl diphosphate from (2E)-4-hydroxy-3-methylbutenyl diphosphate: step 1/1.</text>
</comment>
<feature type="binding site" evidence="5">
    <location>
        <position position="243"/>
    </location>
    <ligand>
        <name>(2E)-4-hydroxy-3-methylbut-2-enyl diphosphate</name>
        <dbReference type="ChEBI" id="CHEBI:128753"/>
    </ligand>
</feature>
<feature type="binding site" evidence="5">
    <location>
        <position position="244"/>
    </location>
    <ligand>
        <name>isopentenyl diphosphate</name>
        <dbReference type="ChEBI" id="CHEBI:128769"/>
    </ligand>
</feature>
<dbReference type="PANTHER" id="PTHR30426">
    <property type="entry name" value="4-HYDROXY-3-METHYLBUT-2-ENYL DIPHOSPHATE REDUCTASE"/>
    <property type="match status" value="1"/>
</dbReference>
<feature type="binding site" evidence="5">
    <location>
        <position position="287"/>
    </location>
    <ligand>
        <name>dimethylallyl diphosphate</name>
        <dbReference type="ChEBI" id="CHEBI:57623"/>
    </ligand>
</feature>
<organism evidence="6 7">
    <name type="scientific">Vreelandella titanicae BH1</name>
    <dbReference type="NCBI Taxonomy" id="1204738"/>
    <lineage>
        <taxon>Bacteria</taxon>
        <taxon>Pseudomonadati</taxon>
        <taxon>Pseudomonadota</taxon>
        <taxon>Gammaproteobacteria</taxon>
        <taxon>Oceanospirillales</taxon>
        <taxon>Halomonadaceae</taxon>
        <taxon>Vreelandella</taxon>
    </lineage>
</organism>
<feature type="binding site" evidence="5">
    <location>
        <position position="245"/>
    </location>
    <ligand>
        <name>isopentenyl diphosphate</name>
        <dbReference type="ChEBI" id="CHEBI:128769"/>
    </ligand>
</feature>
<evidence type="ECO:0000256" key="1">
    <source>
        <dbReference type="ARBA" id="ARBA00022485"/>
    </source>
</evidence>
<dbReference type="PATRIC" id="fig|1204738.3.peg.2914"/>
<feature type="binding site" evidence="5">
    <location>
        <position position="91"/>
    </location>
    <ligand>
        <name>isopentenyl diphosphate</name>
        <dbReference type="ChEBI" id="CHEBI:128769"/>
    </ligand>
</feature>
<dbReference type="CDD" id="cd13944">
    <property type="entry name" value="lytB_ispH"/>
    <property type="match status" value="1"/>
</dbReference>
<feature type="binding site" evidence="5">
    <location>
        <position position="91"/>
    </location>
    <ligand>
        <name>dimethylallyl diphosphate</name>
        <dbReference type="ChEBI" id="CHEBI:57623"/>
    </ligand>
</feature>
<feature type="binding site" evidence="5">
    <location>
        <position position="141"/>
    </location>
    <ligand>
        <name>dimethylallyl diphosphate</name>
        <dbReference type="ChEBI" id="CHEBI:57623"/>
    </ligand>
</feature>
<dbReference type="GO" id="GO:0051745">
    <property type="term" value="F:4-hydroxy-3-methylbut-2-enyl diphosphate reductase activity"/>
    <property type="evidence" value="ECO:0007669"/>
    <property type="project" value="UniProtKB-UniRule"/>
</dbReference>
<dbReference type="NCBIfam" id="NF002188">
    <property type="entry name" value="PRK01045.1-2"/>
    <property type="match status" value="1"/>
</dbReference>
<feature type="binding site" evidence="5">
    <location>
        <position position="58"/>
    </location>
    <ligand>
        <name>isopentenyl diphosphate</name>
        <dbReference type="ChEBI" id="CHEBI:128769"/>
    </ligand>
</feature>
<feature type="binding site" evidence="5">
    <location>
        <position position="215"/>
    </location>
    <ligand>
        <name>[4Fe-4S] cluster</name>
        <dbReference type="ChEBI" id="CHEBI:49883"/>
    </ligand>
</feature>
<name>L9U8W9_9GAMM</name>
<protein>
    <recommendedName>
        <fullName evidence="5">4-hydroxy-3-methylbut-2-enyl diphosphate reductase</fullName>
        <shortName evidence="5">HMBPP reductase</shortName>
        <ecNumber evidence="5">1.17.7.4</ecNumber>
    </recommendedName>
</protein>
<keyword evidence="4 5" id="KW-0411">Iron-sulfur</keyword>
<feature type="binding site" evidence="5">
    <location>
        <position position="113"/>
    </location>
    <ligand>
        <name>[4Fe-4S] cluster</name>
        <dbReference type="ChEBI" id="CHEBI:49883"/>
    </ligand>
</feature>
<dbReference type="GO" id="GO:0050992">
    <property type="term" value="P:dimethylallyl diphosphate biosynthetic process"/>
    <property type="evidence" value="ECO:0007669"/>
    <property type="project" value="UniProtKB-UniRule"/>
</dbReference>
<feature type="binding site" evidence="5">
    <location>
        <position position="244"/>
    </location>
    <ligand>
        <name>dimethylallyl diphosphate</name>
        <dbReference type="ChEBI" id="CHEBI:57623"/>
    </ligand>
</feature>
<comment type="similarity">
    <text evidence="5">Belongs to the IspH family.</text>
</comment>
<evidence type="ECO:0000313" key="7">
    <source>
        <dbReference type="Proteomes" id="UP000011651"/>
    </source>
</evidence>
<dbReference type="PANTHER" id="PTHR30426:SF0">
    <property type="entry name" value="4-HYDROXY-3-METHYLBUT-2-ENYL DIPHOSPHATE REDUCTASE"/>
    <property type="match status" value="1"/>
</dbReference>
<keyword evidence="3 5" id="KW-0408">Iron</keyword>
<feature type="binding site" evidence="5">
    <location>
        <position position="141"/>
    </location>
    <ligand>
        <name>(2E)-4-hydroxy-3-methylbut-2-enyl diphosphate</name>
        <dbReference type="ChEBI" id="CHEBI:128753"/>
    </ligand>
</feature>
<accession>L9U8W9</accession>
<dbReference type="NCBIfam" id="TIGR00216">
    <property type="entry name" value="ispH_lytB"/>
    <property type="match status" value="1"/>
</dbReference>
<feature type="binding site" evidence="5">
    <location>
        <position position="91"/>
    </location>
    <ligand>
        <name>(2E)-4-hydroxy-3-methylbut-2-enyl diphosphate</name>
        <dbReference type="ChEBI" id="CHEBI:128753"/>
    </ligand>
</feature>
<dbReference type="NCBIfam" id="NF002190">
    <property type="entry name" value="PRK01045.1-4"/>
    <property type="match status" value="1"/>
</dbReference>
<feature type="binding site" evidence="5">
    <location>
        <position position="58"/>
    </location>
    <ligand>
        <name>dimethylallyl diphosphate</name>
        <dbReference type="ChEBI" id="CHEBI:57623"/>
    </ligand>
</feature>
<feature type="binding site" evidence="5">
    <location>
        <position position="58"/>
    </location>
    <ligand>
        <name>(2E)-4-hydroxy-3-methylbut-2-enyl diphosphate</name>
        <dbReference type="ChEBI" id="CHEBI:128753"/>
    </ligand>
</feature>
<dbReference type="GO" id="GO:0046872">
    <property type="term" value="F:metal ion binding"/>
    <property type="evidence" value="ECO:0007669"/>
    <property type="project" value="UniProtKB-KW"/>
</dbReference>
<feature type="binding site" evidence="5">
    <location>
        <position position="244"/>
    </location>
    <ligand>
        <name>(2E)-4-hydroxy-3-methylbut-2-enyl diphosphate</name>
        <dbReference type="ChEBI" id="CHEBI:128753"/>
    </ligand>
</feature>
<feature type="binding site" evidence="5">
    <location>
        <position position="141"/>
    </location>
    <ligand>
        <name>isopentenyl diphosphate</name>
        <dbReference type="ChEBI" id="CHEBI:128769"/>
    </ligand>
</feature>
<feature type="active site" description="Proton donor" evidence="5">
    <location>
        <position position="143"/>
    </location>
</feature>
<dbReference type="Gene3D" id="3.40.50.11270">
    <property type="match status" value="1"/>
</dbReference>
<comment type="catalytic activity">
    <reaction evidence="5">
        <text>dimethylallyl diphosphate + 2 oxidized [2Fe-2S]-[ferredoxin] + H2O = (2E)-4-hydroxy-3-methylbut-2-enyl diphosphate + 2 reduced [2Fe-2S]-[ferredoxin] + 2 H(+)</text>
        <dbReference type="Rhea" id="RHEA:24825"/>
        <dbReference type="Rhea" id="RHEA-COMP:10000"/>
        <dbReference type="Rhea" id="RHEA-COMP:10001"/>
        <dbReference type="ChEBI" id="CHEBI:15377"/>
        <dbReference type="ChEBI" id="CHEBI:15378"/>
        <dbReference type="ChEBI" id="CHEBI:33737"/>
        <dbReference type="ChEBI" id="CHEBI:33738"/>
        <dbReference type="ChEBI" id="CHEBI:57623"/>
        <dbReference type="ChEBI" id="CHEBI:128753"/>
        <dbReference type="EC" id="1.17.7.4"/>
    </reaction>
</comment>
<sequence length="334" mass="36718">MPLTHQGATMQTTQAQPIQIKLANPRGFCAGVDRAIDIVNRALDVFGPPIYVRHEVVHNRFVVETLRARGAVFVEELDEVPDDVIVIFSAHGVSRAVQADAERRGLKVFDATCPLVTKVHLEVLRYAKRGQECILIGHEGHPEVEGTMGRYDTSHGGRIYLVEDEEDVAKLEVNDPSKLAFVTQTTLSMDDTAKVIDALRDKFAEIQGPRNDDICYATQNRQDAVRELAAQSDLLLVVGSPNSSNSNRLRELSERMGTPAYLIDNADQIDPKWLENVARVGVTAGASAPEVLVKGVIAKLQTMGAALPEELQGREETITFSMPKELREKVIASS</sequence>
<evidence type="ECO:0000313" key="6">
    <source>
        <dbReference type="EMBL" id="ELY21289.1"/>
    </source>
</evidence>
<dbReference type="GO" id="GO:0019288">
    <property type="term" value="P:isopentenyl diphosphate biosynthetic process, methylerythritol 4-phosphate pathway"/>
    <property type="evidence" value="ECO:0007669"/>
    <property type="project" value="UniProtKB-UniRule"/>
</dbReference>
<dbReference type="GO" id="GO:0016114">
    <property type="term" value="P:terpenoid biosynthetic process"/>
    <property type="evidence" value="ECO:0007669"/>
    <property type="project" value="UniProtKB-UniRule"/>
</dbReference>
<comment type="function">
    <text evidence="5">Catalyzes the conversion of 1-hydroxy-2-methyl-2-(E)-butenyl 4-diphosphate (HMBPP) into a mixture of isopentenyl diphosphate (IPP) and dimethylallyl diphosphate (DMAPP). Acts in the terminal step of the DOXP/MEP pathway for isoprenoid precursor biosynthesis.</text>
</comment>
<evidence type="ECO:0000256" key="3">
    <source>
        <dbReference type="ARBA" id="ARBA00023004"/>
    </source>
</evidence>
<dbReference type="HAMAP" id="MF_00191">
    <property type="entry name" value="IspH"/>
    <property type="match status" value="1"/>
</dbReference>
<dbReference type="EC" id="1.17.7.4" evidence="5"/>
<comment type="cofactor">
    <cofactor evidence="5">
        <name>[4Fe-4S] cluster</name>
        <dbReference type="ChEBI" id="CHEBI:49883"/>
    </cofactor>
    <text evidence="5">Binds 1 [4Fe-4S] cluster per subunit.</text>
</comment>
<feature type="binding site" evidence="5">
    <location>
        <position position="185"/>
    </location>
    <ligand>
        <name>(2E)-4-hydroxy-3-methylbut-2-enyl diphosphate</name>
        <dbReference type="ChEBI" id="CHEBI:128753"/>
    </ligand>
</feature>
<feature type="binding site" evidence="5">
    <location>
        <position position="287"/>
    </location>
    <ligand>
        <name>(2E)-4-hydroxy-3-methylbut-2-enyl diphosphate</name>
        <dbReference type="ChEBI" id="CHEBI:128753"/>
    </ligand>
</feature>
<comment type="pathway">
    <text evidence="5">Isoprenoid biosynthesis; isopentenyl diphosphate biosynthesis via DXP pathway; isopentenyl diphosphate from 1-deoxy-D-xylulose 5-phosphate: step 6/6.</text>
</comment>
<feature type="binding site" evidence="5">
    <location>
        <position position="243"/>
    </location>
    <ligand>
        <name>isopentenyl diphosphate</name>
        <dbReference type="ChEBI" id="CHEBI:128769"/>
    </ligand>
</feature>
<dbReference type="RefSeq" id="WP_009287532.1">
    <property type="nucleotide sequence ID" value="NZ_AOPO01000007.1"/>
</dbReference>
<feature type="binding site" evidence="5">
    <location>
        <position position="243"/>
    </location>
    <ligand>
        <name>dimethylallyl diphosphate</name>
        <dbReference type="ChEBI" id="CHEBI:57623"/>
    </ligand>
</feature>
<keyword evidence="5" id="KW-0414">Isoprene biosynthesis</keyword>
<dbReference type="AlphaFoldDB" id="L9U8W9"/>
<dbReference type="InterPro" id="IPR003451">
    <property type="entry name" value="LytB/IspH"/>
</dbReference>
<gene>
    <name evidence="5" type="primary">ispH</name>
    <name evidence="6" type="ORF">HALTITAN_1942</name>
</gene>
<dbReference type="Pfam" id="PF02401">
    <property type="entry name" value="LYTB"/>
    <property type="match status" value="1"/>
</dbReference>
<feature type="binding site" evidence="5">
    <location>
        <position position="245"/>
    </location>
    <ligand>
        <name>dimethylallyl diphosphate</name>
        <dbReference type="ChEBI" id="CHEBI:57623"/>
    </ligand>
</feature>
<evidence type="ECO:0000256" key="2">
    <source>
        <dbReference type="ARBA" id="ARBA00022723"/>
    </source>
</evidence>
<proteinExistence type="inferred from homology"/>
<feature type="binding site" evidence="5">
    <location>
        <position position="287"/>
    </location>
    <ligand>
        <name>isopentenyl diphosphate</name>
        <dbReference type="ChEBI" id="CHEBI:128769"/>
    </ligand>
</feature>
<dbReference type="Proteomes" id="UP000011651">
    <property type="component" value="Unassembled WGS sequence"/>
</dbReference>